<evidence type="ECO:0000313" key="2">
    <source>
        <dbReference type="Ensembl" id="ENSHCOP00000018303.1"/>
    </source>
</evidence>
<dbReference type="Proteomes" id="UP000264820">
    <property type="component" value="Unplaced"/>
</dbReference>
<organism evidence="2 3">
    <name type="scientific">Hippocampus comes</name>
    <name type="common">Tiger tail seahorse</name>
    <dbReference type="NCBI Taxonomy" id="109280"/>
    <lineage>
        <taxon>Eukaryota</taxon>
        <taxon>Metazoa</taxon>
        <taxon>Chordata</taxon>
        <taxon>Craniata</taxon>
        <taxon>Vertebrata</taxon>
        <taxon>Euteleostomi</taxon>
        <taxon>Actinopterygii</taxon>
        <taxon>Neopterygii</taxon>
        <taxon>Teleostei</taxon>
        <taxon>Neoteleostei</taxon>
        <taxon>Acanthomorphata</taxon>
        <taxon>Syngnathiaria</taxon>
        <taxon>Syngnathiformes</taxon>
        <taxon>Syngnathoidei</taxon>
        <taxon>Syngnathidae</taxon>
        <taxon>Hippocampus</taxon>
    </lineage>
</organism>
<keyword evidence="1" id="KW-0812">Transmembrane</keyword>
<dbReference type="Ensembl" id="ENSHCOT00000011601.1">
    <property type="protein sequence ID" value="ENSHCOP00000018303.1"/>
    <property type="gene ID" value="ENSHCOG00000002751.1"/>
</dbReference>
<keyword evidence="1" id="KW-0472">Membrane</keyword>
<keyword evidence="3" id="KW-1185">Reference proteome</keyword>
<name>A0A3Q2YL45_HIPCM</name>
<accession>A0A3Q2YL45</accession>
<feature type="transmembrane region" description="Helical" evidence="1">
    <location>
        <begin position="21"/>
        <end position="41"/>
    </location>
</feature>
<evidence type="ECO:0000313" key="3">
    <source>
        <dbReference type="Proteomes" id="UP000264820"/>
    </source>
</evidence>
<proteinExistence type="predicted"/>
<protein>
    <submittedName>
        <fullName evidence="2">Si:dkey-81h8.1</fullName>
    </submittedName>
</protein>
<dbReference type="STRING" id="109280.ENSHCOP00000018303"/>
<evidence type="ECO:0000256" key="1">
    <source>
        <dbReference type="SAM" id="Phobius"/>
    </source>
</evidence>
<feature type="transmembrane region" description="Helical" evidence="1">
    <location>
        <begin position="47"/>
        <end position="68"/>
    </location>
</feature>
<keyword evidence="1" id="KW-1133">Transmembrane helix</keyword>
<reference evidence="2" key="2">
    <citation type="submission" date="2025-09" db="UniProtKB">
        <authorList>
            <consortium name="Ensembl"/>
        </authorList>
    </citation>
    <scope>IDENTIFICATION</scope>
</reference>
<dbReference type="GeneTree" id="ENSGT00940000175914"/>
<reference evidence="2" key="1">
    <citation type="submission" date="2025-08" db="UniProtKB">
        <authorList>
            <consortium name="Ensembl"/>
        </authorList>
    </citation>
    <scope>IDENTIFICATION</scope>
</reference>
<dbReference type="AlphaFoldDB" id="A0A3Q2YL45"/>
<sequence length="93" mass="10343">MSTLVGMALFSGSLMILDKMLFRFAIQLVIAVLLLCLSMSVLRVHEIHFTADVALFLVVVILSGSVLIHSGRRPTLFWVSQYGTSKEIIHPEL</sequence>